<evidence type="ECO:0000256" key="1">
    <source>
        <dbReference type="SAM" id="MobiDB-lite"/>
    </source>
</evidence>
<reference evidence="2 3" key="1">
    <citation type="submission" date="2016-08" db="EMBL/GenBank/DDBJ databases">
        <authorList>
            <consortium name="Lentinula edodes genome sequencing consortium"/>
            <person name="Sakamoto Y."/>
            <person name="Nakade K."/>
            <person name="Sato S."/>
            <person name="Yoshida Y."/>
            <person name="Miyazaki K."/>
            <person name="Natsume S."/>
            <person name="Konno N."/>
        </authorList>
    </citation>
    <scope>NUCLEOTIDE SEQUENCE [LARGE SCALE GENOMIC DNA]</scope>
    <source>
        <strain evidence="2 3">NBRC 111202</strain>
    </source>
</reference>
<keyword evidence="3" id="KW-1185">Reference proteome</keyword>
<sequence>MVLREVGEAGLRILYRASNYRSGAVRFEPPPSGQDLTARLAPTPVHVPPRRSNPSVIPYQGSVSPSVDRRRIHEWGARVQRAELGEYGRPEGGAYALETREEAKELPTGAPEVPPTRYDPDQPWYYDPRQGWHRKAAPRPPNEGRSTWESNEEKNRITIRSKPWVLSLERMFGVRPTIYAREKDKCTSAASHLTGAAFPRCDTLNRQRLRGGYTCLESFANFFIRFNEYAPLTGFNNEALVTYLKKGVAPTGRFQNRSNWKDGRQRASAAWGEEENYDTATAGTEENGLKRSFGQELLIPGGNGLLKKERRRGGRKDDSTRPLERICTGIVVEEREGMDDLWNVHILDSTKGGDRPPREGPAVADDPREPIRFSLAVQRPVGPREDVGTVRGRGTLRAIVPKLEGNTSPPPSYPWKGEGILWRSRATYIVPSL</sequence>
<feature type="region of interest" description="Disordered" evidence="1">
    <location>
        <begin position="130"/>
        <end position="153"/>
    </location>
</feature>
<evidence type="ECO:0000313" key="3">
    <source>
        <dbReference type="Proteomes" id="UP000188533"/>
    </source>
</evidence>
<feature type="region of interest" description="Disordered" evidence="1">
    <location>
        <begin position="348"/>
        <end position="371"/>
    </location>
</feature>
<dbReference type="EMBL" id="BDGU01000045">
    <property type="protein sequence ID" value="GAW00920.1"/>
    <property type="molecule type" value="Genomic_DNA"/>
</dbReference>
<reference evidence="2 3" key="2">
    <citation type="submission" date="2017-02" db="EMBL/GenBank/DDBJ databases">
        <title>A genome survey and senescence transcriptome analysis in Lentinula edodes.</title>
        <authorList>
            <person name="Sakamoto Y."/>
            <person name="Nakade K."/>
            <person name="Sato S."/>
            <person name="Yoshida Y."/>
            <person name="Miyazaki K."/>
            <person name="Natsume S."/>
            <person name="Konno N."/>
        </authorList>
    </citation>
    <scope>NUCLEOTIDE SEQUENCE [LARGE SCALE GENOMIC DNA]</scope>
    <source>
        <strain evidence="2 3">NBRC 111202</strain>
    </source>
</reference>
<evidence type="ECO:0000313" key="2">
    <source>
        <dbReference type="EMBL" id="GAW00920.1"/>
    </source>
</evidence>
<name>A0A1Q3E146_LENED</name>
<gene>
    <name evidence="2" type="ORF">LENED_002479</name>
</gene>
<dbReference type="AlphaFoldDB" id="A0A1Q3E146"/>
<dbReference type="Proteomes" id="UP000188533">
    <property type="component" value="Unassembled WGS sequence"/>
</dbReference>
<comment type="caution">
    <text evidence="2">The sequence shown here is derived from an EMBL/GenBank/DDBJ whole genome shotgun (WGS) entry which is preliminary data.</text>
</comment>
<protein>
    <submittedName>
        <fullName evidence="2">Uncharacterized protein</fullName>
    </submittedName>
</protein>
<proteinExistence type="predicted"/>
<feature type="region of interest" description="Disordered" evidence="1">
    <location>
        <begin position="103"/>
        <end position="122"/>
    </location>
</feature>
<accession>A0A1Q3E146</accession>
<organism evidence="2 3">
    <name type="scientific">Lentinula edodes</name>
    <name type="common">Shiitake mushroom</name>
    <name type="synonym">Lentinus edodes</name>
    <dbReference type="NCBI Taxonomy" id="5353"/>
    <lineage>
        <taxon>Eukaryota</taxon>
        <taxon>Fungi</taxon>
        <taxon>Dikarya</taxon>
        <taxon>Basidiomycota</taxon>
        <taxon>Agaricomycotina</taxon>
        <taxon>Agaricomycetes</taxon>
        <taxon>Agaricomycetidae</taxon>
        <taxon>Agaricales</taxon>
        <taxon>Marasmiineae</taxon>
        <taxon>Omphalotaceae</taxon>
        <taxon>Lentinula</taxon>
    </lineage>
</organism>